<comment type="cofactor">
    <cofactor evidence="1">
        <name>Mo-molybdopterin</name>
        <dbReference type="ChEBI" id="CHEBI:71302"/>
    </cofactor>
</comment>
<evidence type="ECO:0000256" key="11">
    <source>
        <dbReference type="ARBA" id="ARBA00022827"/>
    </source>
</evidence>
<evidence type="ECO:0000256" key="1">
    <source>
        <dbReference type="ARBA" id="ARBA00001924"/>
    </source>
</evidence>
<evidence type="ECO:0000256" key="12">
    <source>
        <dbReference type="ARBA" id="ARBA00023002"/>
    </source>
</evidence>
<comment type="cofactor">
    <cofactor evidence="3 16">
        <name>FAD</name>
        <dbReference type="ChEBI" id="CHEBI:57692"/>
    </cofactor>
</comment>
<evidence type="ECO:0000313" key="20">
    <source>
        <dbReference type="Proteomes" id="UP000215914"/>
    </source>
</evidence>
<keyword evidence="9 16" id="KW-0285">Flavoprotein</keyword>
<keyword evidence="14" id="KW-0520">NAD</keyword>
<evidence type="ECO:0000256" key="8">
    <source>
        <dbReference type="ARBA" id="ARBA00022617"/>
    </source>
</evidence>
<reference evidence="19" key="1">
    <citation type="journal article" date="2017" name="Nature">
        <title>The sunflower genome provides insights into oil metabolism, flowering and Asterid evolution.</title>
        <authorList>
            <person name="Badouin H."/>
            <person name="Gouzy J."/>
            <person name="Grassa C.J."/>
            <person name="Murat F."/>
            <person name="Staton S.E."/>
            <person name="Cottret L."/>
            <person name="Lelandais-Briere C."/>
            <person name="Owens G.L."/>
            <person name="Carrere S."/>
            <person name="Mayjonade B."/>
            <person name="Legrand L."/>
            <person name="Gill N."/>
            <person name="Kane N.C."/>
            <person name="Bowers J.E."/>
            <person name="Hubner S."/>
            <person name="Bellec A."/>
            <person name="Berard A."/>
            <person name="Berges H."/>
            <person name="Blanchet N."/>
            <person name="Boniface M.C."/>
            <person name="Brunel D."/>
            <person name="Catrice O."/>
            <person name="Chaidir N."/>
            <person name="Claudel C."/>
            <person name="Donnadieu C."/>
            <person name="Faraut T."/>
            <person name="Fievet G."/>
            <person name="Helmstetter N."/>
            <person name="King M."/>
            <person name="Knapp S.J."/>
            <person name="Lai Z."/>
            <person name="Le Paslier M.C."/>
            <person name="Lippi Y."/>
            <person name="Lorenzon L."/>
            <person name="Mandel J.R."/>
            <person name="Marage G."/>
            <person name="Marchand G."/>
            <person name="Marquand E."/>
            <person name="Bret-Mestries E."/>
            <person name="Morien E."/>
            <person name="Nambeesan S."/>
            <person name="Nguyen T."/>
            <person name="Pegot-Espagnet P."/>
            <person name="Pouilly N."/>
            <person name="Raftis F."/>
            <person name="Sallet E."/>
            <person name="Schiex T."/>
            <person name="Thomas J."/>
            <person name="Vandecasteele C."/>
            <person name="Vares D."/>
            <person name="Vear F."/>
            <person name="Vautrin S."/>
            <person name="Crespi M."/>
            <person name="Mangin B."/>
            <person name="Burke J.M."/>
            <person name="Salse J."/>
            <person name="Munos S."/>
            <person name="Vincourt P."/>
            <person name="Rieseberg L.H."/>
            <person name="Langlade N.B."/>
        </authorList>
    </citation>
    <scope>NUCLEOTIDE SEQUENCE</scope>
    <source>
        <tissue evidence="19">Leaves</tissue>
    </source>
</reference>
<dbReference type="AlphaFoldDB" id="A0A9K3N8D6"/>
<dbReference type="GO" id="GO:0009703">
    <property type="term" value="F:nitrate reductase (NADH) activity"/>
    <property type="evidence" value="ECO:0000318"/>
    <property type="project" value="GO_Central"/>
</dbReference>
<proteinExistence type="inferred from homology"/>
<dbReference type="PRINTS" id="PR00371">
    <property type="entry name" value="FPNCR"/>
</dbReference>
<accession>A0A9K3N8D6</accession>
<keyword evidence="7" id="KW-0500">Molybdenum</keyword>
<dbReference type="Gene3D" id="3.40.50.80">
    <property type="entry name" value="Nucleotide-binding domain of ferredoxin-NADP reductase (FNR) module"/>
    <property type="match status" value="1"/>
</dbReference>
<dbReference type="InterPro" id="IPR001834">
    <property type="entry name" value="CBR-like"/>
</dbReference>
<evidence type="ECO:0000256" key="16">
    <source>
        <dbReference type="PIRSR" id="PIRSR601834-1"/>
    </source>
</evidence>
<comment type="subunit">
    <text evidence="6">Homodimer.</text>
</comment>
<evidence type="ECO:0000256" key="15">
    <source>
        <dbReference type="ARBA" id="ARBA00023063"/>
    </source>
</evidence>
<keyword evidence="20" id="KW-1185">Reference proteome</keyword>
<dbReference type="GO" id="GO:0006809">
    <property type="term" value="P:nitric oxide biosynthetic process"/>
    <property type="evidence" value="ECO:0000318"/>
    <property type="project" value="GO_Central"/>
</dbReference>
<dbReference type="GO" id="GO:0046872">
    <property type="term" value="F:metal ion binding"/>
    <property type="evidence" value="ECO:0007669"/>
    <property type="project" value="UniProtKB-KW"/>
</dbReference>
<evidence type="ECO:0000259" key="17">
    <source>
        <dbReference type="Pfam" id="PF00175"/>
    </source>
</evidence>
<dbReference type="GO" id="GO:0071949">
    <property type="term" value="F:FAD binding"/>
    <property type="evidence" value="ECO:0000318"/>
    <property type="project" value="GO_Central"/>
</dbReference>
<sequence length="171" mass="19399">MSQYLESLELGSSLEIKGPLGHIEYMGRGTFSGHGKQKFASKLAMFTGGTGITPIYQVMQAILKDPGDDTKMYMGYANHTEDDILLRDELDAWAKKYQDRVKVWYVVQKSIKDGWKYSEGFIIEEIMREHIPEVSEDKLVLACGPPPTIQFAINHNLEKMGYDIKSSLLVF</sequence>
<dbReference type="InterPro" id="IPR001709">
    <property type="entry name" value="Flavoprot_Pyr_Nucl_cyt_Rdtase"/>
</dbReference>
<keyword evidence="12 19" id="KW-0560">Oxidoreductase</keyword>
<evidence type="ECO:0000256" key="4">
    <source>
        <dbReference type="ARBA" id="ARBA00003838"/>
    </source>
</evidence>
<dbReference type="Pfam" id="PF00970">
    <property type="entry name" value="FAD_binding_6"/>
    <property type="match status" value="1"/>
</dbReference>
<dbReference type="EC" id="1.7.1.1" evidence="19"/>
<feature type="domain" description="Flavoprotein pyridine nucleotide cytochrome reductase-like FAD-binding" evidence="18">
    <location>
        <begin position="1"/>
        <end position="25"/>
    </location>
</feature>
<dbReference type="SUPFAM" id="SSF52343">
    <property type="entry name" value="Ferredoxin reductase-like, C-terminal NADP-linked domain"/>
    <property type="match status" value="1"/>
</dbReference>
<dbReference type="InterPro" id="IPR008333">
    <property type="entry name" value="Cbr1-like_FAD-bd_dom"/>
</dbReference>
<dbReference type="PRINTS" id="PR00406">
    <property type="entry name" value="CYTB5RDTASE"/>
</dbReference>
<evidence type="ECO:0000256" key="3">
    <source>
        <dbReference type="ARBA" id="ARBA00001974"/>
    </source>
</evidence>
<feature type="binding site" evidence="16">
    <location>
        <position position="53"/>
    </location>
    <ligand>
        <name>FAD</name>
        <dbReference type="ChEBI" id="CHEBI:57692"/>
    </ligand>
</feature>
<evidence type="ECO:0000256" key="9">
    <source>
        <dbReference type="ARBA" id="ARBA00022630"/>
    </source>
</evidence>
<feature type="domain" description="Oxidoreductase FAD/NAD(P)-binding" evidence="17">
    <location>
        <begin position="45"/>
        <end position="152"/>
    </location>
</feature>
<evidence type="ECO:0000256" key="13">
    <source>
        <dbReference type="ARBA" id="ARBA00023004"/>
    </source>
</evidence>
<comment type="function">
    <text evidence="4">Nitrate reductase is a key enzyme involved in the first step of nitrate assimilation in plants, fungi and bacteria.</text>
</comment>
<dbReference type="GO" id="GO:0042128">
    <property type="term" value="P:nitrate assimilation"/>
    <property type="evidence" value="ECO:0000318"/>
    <property type="project" value="GO_Central"/>
</dbReference>
<comment type="similarity">
    <text evidence="5">Belongs to the nitrate reductase family.</text>
</comment>
<keyword evidence="13" id="KW-0408">Iron</keyword>
<evidence type="ECO:0000256" key="10">
    <source>
        <dbReference type="ARBA" id="ARBA00022723"/>
    </source>
</evidence>
<gene>
    <name evidence="19" type="ORF">HanXRQr2_Chr09g0389561</name>
</gene>
<dbReference type="OrthoDB" id="432685at2759"/>
<name>A0A9K3N8D6_HELAN</name>
<feature type="binding site" evidence="16">
    <location>
        <position position="2"/>
    </location>
    <ligand>
        <name>FAD</name>
        <dbReference type="ChEBI" id="CHEBI:57692"/>
    </ligand>
</feature>
<dbReference type="PANTHER" id="PTHR19370:SF185">
    <property type="entry name" value="NADH-CYTOCHROME B5 REDUCTASE"/>
    <property type="match status" value="1"/>
</dbReference>
<evidence type="ECO:0000259" key="18">
    <source>
        <dbReference type="Pfam" id="PF00970"/>
    </source>
</evidence>
<comment type="caution">
    <text evidence="19">The sequence shown here is derived from an EMBL/GenBank/DDBJ whole genome shotgun (WGS) entry which is preliminary data.</text>
</comment>
<evidence type="ECO:0000313" key="19">
    <source>
        <dbReference type="EMBL" id="KAF5790986.1"/>
    </source>
</evidence>
<evidence type="ECO:0000256" key="14">
    <source>
        <dbReference type="ARBA" id="ARBA00023027"/>
    </source>
</evidence>
<dbReference type="Proteomes" id="UP000215914">
    <property type="component" value="Unassembled WGS sequence"/>
</dbReference>
<feature type="binding site" evidence="16">
    <location>
        <position position="1"/>
    </location>
    <ligand>
        <name>FAD</name>
        <dbReference type="ChEBI" id="CHEBI:57692"/>
    </ligand>
</feature>
<dbReference type="Pfam" id="PF00175">
    <property type="entry name" value="NAD_binding_1"/>
    <property type="match status" value="1"/>
</dbReference>
<organism evidence="19 20">
    <name type="scientific">Helianthus annuus</name>
    <name type="common">Common sunflower</name>
    <dbReference type="NCBI Taxonomy" id="4232"/>
    <lineage>
        <taxon>Eukaryota</taxon>
        <taxon>Viridiplantae</taxon>
        <taxon>Streptophyta</taxon>
        <taxon>Embryophyta</taxon>
        <taxon>Tracheophyta</taxon>
        <taxon>Spermatophyta</taxon>
        <taxon>Magnoliopsida</taxon>
        <taxon>eudicotyledons</taxon>
        <taxon>Gunneridae</taxon>
        <taxon>Pentapetalae</taxon>
        <taxon>asterids</taxon>
        <taxon>campanulids</taxon>
        <taxon>Asterales</taxon>
        <taxon>Asteraceae</taxon>
        <taxon>Asteroideae</taxon>
        <taxon>Heliantheae alliance</taxon>
        <taxon>Heliantheae</taxon>
        <taxon>Helianthus</taxon>
    </lineage>
</organism>
<comment type="cofactor">
    <cofactor evidence="2">
        <name>heme</name>
        <dbReference type="ChEBI" id="CHEBI:30413"/>
    </cofactor>
</comment>
<dbReference type="EMBL" id="MNCJ02000324">
    <property type="protein sequence ID" value="KAF5790986.1"/>
    <property type="molecule type" value="Genomic_DNA"/>
</dbReference>
<dbReference type="GO" id="GO:0004128">
    <property type="term" value="F:cytochrome-b5 reductase activity, acting on NAD(P)H"/>
    <property type="evidence" value="ECO:0000318"/>
    <property type="project" value="GO_Central"/>
</dbReference>
<dbReference type="InterPro" id="IPR001433">
    <property type="entry name" value="OxRdtase_FAD/NAD-bd"/>
</dbReference>
<keyword evidence="11 16" id="KW-0274">FAD</keyword>
<reference evidence="19" key="2">
    <citation type="submission" date="2020-06" db="EMBL/GenBank/DDBJ databases">
        <title>Helianthus annuus Genome sequencing and assembly Release 2.</title>
        <authorList>
            <person name="Gouzy J."/>
            <person name="Langlade N."/>
            <person name="Munos S."/>
        </authorList>
    </citation>
    <scope>NUCLEOTIDE SEQUENCE</scope>
    <source>
        <tissue evidence="19">Leaves</tissue>
    </source>
</reference>
<dbReference type="Gramene" id="mRNA:HanXRQr2_Chr09g0389561">
    <property type="protein sequence ID" value="CDS:HanXRQr2_Chr09g0389561.1"/>
    <property type="gene ID" value="HanXRQr2_Chr09g0389561"/>
</dbReference>
<protein>
    <submittedName>
        <fullName evidence="19">NADH:cytochrome b5 reductase (CBR), nitrate reductase NADH dependent</fullName>
        <ecNumber evidence="19">1.7.1.1</ecNumber>
    </submittedName>
</protein>
<evidence type="ECO:0000256" key="2">
    <source>
        <dbReference type="ARBA" id="ARBA00001971"/>
    </source>
</evidence>
<evidence type="ECO:0000256" key="6">
    <source>
        <dbReference type="ARBA" id="ARBA00011738"/>
    </source>
</evidence>
<dbReference type="PANTHER" id="PTHR19370">
    <property type="entry name" value="NADH-CYTOCHROME B5 REDUCTASE"/>
    <property type="match status" value="1"/>
</dbReference>
<keyword evidence="15" id="KW-0534">Nitrate assimilation</keyword>
<dbReference type="InterPro" id="IPR039261">
    <property type="entry name" value="FNR_nucleotide-bd"/>
</dbReference>
<dbReference type="CDD" id="cd06183">
    <property type="entry name" value="cyt_b5_reduct_like"/>
    <property type="match status" value="1"/>
</dbReference>
<dbReference type="FunFam" id="3.40.50.80:FF:000025">
    <property type="entry name" value="Nitrate reductase [NADH]"/>
    <property type="match status" value="1"/>
</dbReference>
<keyword evidence="10" id="KW-0479">Metal-binding</keyword>
<evidence type="ECO:0000256" key="5">
    <source>
        <dbReference type="ARBA" id="ARBA00006253"/>
    </source>
</evidence>
<keyword evidence="8" id="KW-0349">Heme</keyword>
<evidence type="ECO:0000256" key="7">
    <source>
        <dbReference type="ARBA" id="ARBA00022505"/>
    </source>
</evidence>